<feature type="compositionally biased region" description="Polar residues" evidence="2">
    <location>
        <begin position="51"/>
        <end position="60"/>
    </location>
</feature>
<evidence type="ECO:0000313" key="3">
    <source>
        <dbReference type="EMBL" id="CAK0839190.1"/>
    </source>
</evidence>
<feature type="region of interest" description="Disordered" evidence="2">
    <location>
        <begin position="45"/>
        <end position="81"/>
    </location>
</feature>
<dbReference type="EMBL" id="CAUYUJ010014276">
    <property type="protein sequence ID" value="CAK0839190.1"/>
    <property type="molecule type" value="Genomic_DNA"/>
</dbReference>
<sequence length="363" mass="39278">MSGLGPRLWSKCAKCGTTEWNDILSTRNNQCSKCRYPVKVFKAKPKKDASTVGSQDNSLVHANGSKGDSSTASAAASGAVPDDNQRMLSMLTQLMADAKDMSTKKVLLEQMSALRSTPSPKPVSTEESVKRADSALRDAHAKHDQSVHQVLKLRDNLHKAEIKEAEAAIILARAEAAKKLAIITLAKESGVPAGDSLSSSHADLKSNLFDLQWDEEFFSRLDEYDCEESERIELRKLESELQQARSNLSERNTKITEWKNRMEQLKQTVNDRMGKKRKGVDGTAEASGGSSDGASAGASAPPCATRGRDSPFGWRSSGRGTATPDETAIVNEAKRIPEAKFKAAELAKQQKEAVSQESVSGGA</sequence>
<accession>A0ABN9T315</accession>
<keyword evidence="1" id="KW-0175">Coiled coil</keyword>
<feature type="region of interest" description="Disordered" evidence="2">
    <location>
        <begin position="268"/>
        <end position="331"/>
    </location>
</feature>
<proteinExistence type="predicted"/>
<gene>
    <name evidence="3" type="ORF">PCOR1329_LOCUS34929</name>
</gene>
<keyword evidence="4" id="KW-1185">Reference proteome</keyword>
<organism evidence="3 4">
    <name type="scientific">Prorocentrum cordatum</name>
    <dbReference type="NCBI Taxonomy" id="2364126"/>
    <lineage>
        <taxon>Eukaryota</taxon>
        <taxon>Sar</taxon>
        <taxon>Alveolata</taxon>
        <taxon>Dinophyceae</taxon>
        <taxon>Prorocentrales</taxon>
        <taxon>Prorocentraceae</taxon>
        <taxon>Prorocentrum</taxon>
    </lineage>
</organism>
<evidence type="ECO:0000256" key="2">
    <source>
        <dbReference type="SAM" id="MobiDB-lite"/>
    </source>
</evidence>
<protein>
    <submittedName>
        <fullName evidence="3">Uncharacterized protein</fullName>
    </submittedName>
</protein>
<feature type="coiled-coil region" evidence="1">
    <location>
        <begin position="227"/>
        <end position="268"/>
    </location>
</feature>
<name>A0ABN9T315_9DINO</name>
<evidence type="ECO:0000313" key="4">
    <source>
        <dbReference type="Proteomes" id="UP001189429"/>
    </source>
</evidence>
<evidence type="ECO:0000256" key="1">
    <source>
        <dbReference type="SAM" id="Coils"/>
    </source>
</evidence>
<feature type="compositionally biased region" description="Low complexity" evidence="2">
    <location>
        <begin position="282"/>
        <end position="300"/>
    </location>
</feature>
<comment type="caution">
    <text evidence="3">The sequence shown here is derived from an EMBL/GenBank/DDBJ whole genome shotgun (WGS) entry which is preliminary data.</text>
</comment>
<feature type="compositionally biased region" description="Low complexity" evidence="2">
    <location>
        <begin position="64"/>
        <end position="79"/>
    </location>
</feature>
<reference evidence="3" key="1">
    <citation type="submission" date="2023-10" db="EMBL/GenBank/DDBJ databases">
        <authorList>
            <person name="Chen Y."/>
            <person name="Shah S."/>
            <person name="Dougan E. K."/>
            <person name="Thang M."/>
            <person name="Chan C."/>
        </authorList>
    </citation>
    <scope>NUCLEOTIDE SEQUENCE [LARGE SCALE GENOMIC DNA]</scope>
</reference>
<dbReference type="Proteomes" id="UP001189429">
    <property type="component" value="Unassembled WGS sequence"/>
</dbReference>